<protein>
    <recommendedName>
        <fullName evidence="4">Acetyltransferase</fullName>
        <ecNumber evidence="4">2.3.1.-</ecNumber>
    </recommendedName>
</protein>
<proteinExistence type="inferred from homology"/>
<keyword evidence="2 4" id="KW-0808">Transferase</keyword>
<evidence type="ECO:0000313" key="6">
    <source>
        <dbReference type="Proteomes" id="UP000008467"/>
    </source>
</evidence>
<name>F2JN47_CELLD</name>
<dbReference type="PANTHER" id="PTHR43017:SF1">
    <property type="entry name" value="ACETYLTRANSFERASE YJL218W-RELATED"/>
    <property type="match status" value="1"/>
</dbReference>
<dbReference type="Gene3D" id="2.160.10.10">
    <property type="entry name" value="Hexapeptide repeat proteins"/>
    <property type="match status" value="1"/>
</dbReference>
<dbReference type="HOGENOM" id="CLU_051638_3_2_9"/>
<dbReference type="RefSeq" id="WP_013655690.1">
    <property type="nucleotide sequence ID" value="NC_015275.1"/>
</dbReference>
<dbReference type="KEGG" id="cle:Clole_0655"/>
<dbReference type="Pfam" id="PF00132">
    <property type="entry name" value="Hexapep"/>
    <property type="match status" value="1"/>
</dbReference>
<dbReference type="STRING" id="642492.Clole_0655"/>
<keyword evidence="6" id="KW-1185">Reference proteome</keyword>
<dbReference type="PROSITE" id="PS00101">
    <property type="entry name" value="HEXAPEP_TRANSFERASES"/>
    <property type="match status" value="1"/>
</dbReference>
<organism evidence="5 6">
    <name type="scientific">Cellulosilyticum lentocellum (strain ATCC 49066 / DSM 5427 / NCIMB 11756 / RHM5)</name>
    <name type="common">Clostridium lentocellum</name>
    <dbReference type="NCBI Taxonomy" id="642492"/>
    <lineage>
        <taxon>Bacteria</taxon>
        <taxon>Bacillati</taxon>
        <taxon>Bacillota</taxon>
        <taxon>Clostridia</taxon>
        <taxon>Lachnospirales</taxon>
        <taxon>Cellulosilyticaceae</taxon>
        <taxon>Cellulosilyticum</taxon>
    </lineage>
</organism>
<keyword evidence="4 5" id="KW-0012">Acyltransferase</keyword>
<evidence type="ECO:0000256" key="3">
    <source>
        <dbReference type="ARBA" id="ARBA00022737"/>
    </source>
</evidence>
<dbReference type="GO" id="GO:0008870">
    <property type="term" value="F:galactoside O-acetyltransferase activity"/>
    <property type="evidence" value="ECO:0007669"/>
    <property type="project" value="TreeGrafter"/>
</dbReference>
<dbReference type="InterPro" id="IPR011004">
    <property type="entry name" value="Trimer_LpxA-like_sf"/>
</dbReference>
<dbReference type="FunFam" id="2.160.10.10:FF:000008">
    <property type="entry name" value="Maltose O-acetyltransferase"/>
    <property type="match status" value="1"/>
</dbReference>
<sequence length="206" mass="23136">MNNQERRDLELPYIADAEVFEEMKVARRHMQIYNTTDRSDFETLTKLVRGFLGKSGNNVFINPPFYFDYGKHIEVGDNFFANYNCTILDVAKVKIGNNVMFAPNVAIYTAGHPLHPEARNSGYEYGISVTIGDNVWLGGNVVVTPGIKIGNNVVIGAGSVVTKDIPDNVVAAGNPCKVIREITEEDKKYYYKDRVFDEESWTKING</sequence>
<dbReference type="eggNOG" id="COG0110">
    <property type="taxonomic scope" value="Bacteria"/>
</dbReference>
<evidence type="ECO:0000256" key="1">
    <source>
        <dbReference type="ARBA" id="ARBA00007274"/>
    </source>
</evidence>
<dbReference type="CDD" id="cd03357">
    <property type="entry name" value="LbH_MAT_GAT"/>
    <property type="match status" value="1"/>
</dbReference>
<dbReference type="SUPFAM" id="SSF51161">
    <property type="entry name" value="Trimeric LpxA-like enzymes"/>
    <property type="match status" value="1"/>
</dbReference>
<accession>F2JN47</accession>
<dbReference type="AlphaFoldDB" id="F2JN47"/>
<dbReference type="Proteomes" id="UP000008467">
    <property type="component" value="Chromosome"/>
</dbReference>
<evidence type="ECO:0000313" key="5">
    <source>
        <dbReference type="EMBL" id="ADZ82389.1"/>
    </source>
</evidence>
<reference evidence="5 6" key="1">
    <citation type="journal article" date="2011" name="J. Bacteriol.">
        <title>Complete genome sequence of the cellulose-degrading bacterium Cellulosilyticum lentocellum.</title>
        <authorList>
            <consortium name="US DOE Joint Genome Institute"/>
            <person name="Miller D.A."/>
            <person name="Suen G."/>
            <person name="Bruce D."/>
            <person name="Copeland A."/>
            <person name="Cheng J.F."/>
            <person name="Detter C."/>
            <person name="Goodwin L.A."/>
            <person name="Han C.S."/>
            <person name="Hauser L.J."/>
            <person name="Land M.L."/>
            <person name="Lapidus A."/>
            <person name="Lucas S."/>
            <person name="Meincke L."/>
            <person name="Pitluck S."/>
            <person name="Tapia R."/>
            <person name="Teshima H."/>
            <person name="Woyke T."/>
            <person name="Fox B.G."/>
            <person name="Angert E.R."/>
            <person name="Currie C.R."/>
        </authorList>
    </citation>
    <scope>NUCLEOTIDE SEQUENCE [LARGE SCALE GENOMIC DNA]</scope>
    <source>
        <strain evidence="6">ATCC 49066 / DSM 5427 / NCIMB 11756 / RHM5</strain>
    </source>
</reference>
<gene>
    <name evidence="5" type="ordered locus">Clole_0655</name>
</gene>
<comment type="similarity">
    <text evidence="1 4">Belongs to the transferase hexapeptide repeat family.</text>
</comment>
<dbReference type="EC" id="2.3.1.-" evidence="4"/>
<dbReference type="EMBL" id="CP002582">
    <property type="protein sequence ID" value="ADZ82389.1"/>
    <property type="molecule type" value="Genomic_DNA"/>
</dbReference>
<dbReference type="InterPro" id="IPR039369">
    <property type="entry name" value="LacA-like"/>
</dbReference>
<evidence type="ECO:0000256" key="2">
    <source>
        <dbReference type="ARBA" id="ARBA00022679"/>
    </source>
</evidence>
<dbReference type="PANTHER" id="PTHR43017">
    <property type="entry name" value="GALACTOSIDE O-ACETYLTRANSFERASE"/>
    <property type="match status" value="1"/>
</dbReference>
<dbReference type="InterPro" id="IPR018357">
    <property type="entry name" value="Hexapep_transf_CS"/>
</dbReference>
<dbReference type="InterPro" id="IPR001451">
    <property type="entry name" value="Hexapep"/>
</dbReference>
<keyword evidence="3" id="KW-0677">Repeat</keyword>
<evidence type="ECO:0000256" key="4">
    <source>
        <dbReference type="RuleBase" id="RU367021"/>
    </source>
</evidence>